<feature type="region of interest" description="Disordered" evidence="4">
    <location>
        <begin position="514"/>
        <end position="588"/>
    </location>
</feature>
<proteinExistence type="inferred from homology"/>
<evidence type="ECO:0000256" key="3">
    <source>
        <dbReference type="ARBA" id="ARBA00022562"/>
    </source>
</evidence>
<dbReference type="EMBL" id="PP756679">
    <property type="protein sequence ID" value="XAO37283.1"/>
    <property type="molecule type" value="Genomic_DNA"/>
</dbReference>
<feature type="compositionally biased region" description="Polar residues" evidence="4">
    <location>
        <begin position="421"/>
        <end position="434"/>
    </location>
</feature>
<evidence type="ECO:0000313" key="5">
    <source>
        <dbReference type="EMBL" id="XAO37283.1"/>
    </source>
</evidence>
<dbReference type="EMBL" id="PP756680">
    <property type="protein sequence ID" value="XAO37423.1"/>
    <property type="molecule type" value="Genomic_DNA"/>
</dbReference>
<feature type="region of interest" description="Disordered" evidence="4">
    <location>
        <begin position="407"/>
        <end position="436"/>
    </location>
</feature>
<protein>
    <submittedName>
        <fullName evidence="5">Protein UL112</fullName>
    </submittedName>
</protein>
<dbReference type="InterPro" id="IPR004138">
    <property type="entry name" value="U79_P34"/>
</dbReference>
<keyword evidence="3" id="KW-1048">Host nucleus</keyword>
<name>A0AAU6W7T3_9BETA</name>
<dbReference type="EMBL" id="PP756681">
    <property type="protein sequence ID" value="XAO37563.1"/>
    <property type="molecule type" value="Genomic_DNA"/>
</dbReference>
<comment type="similarity">
    <text evidence="2">Belongs to the herpesviridae U79/UL112 family.</text>
</comment>
<dbReference type="GO" id="GO:0042025">
    <property type="term" value="C:host cell nucleus"/>
    <property type="evidence" value="ECO:0007669"/>
    <property type="project" value="UniProtKB-SubCell"/>
</dbReference>
<evidence type="ECO:0000256" key="2">
    <source>
        <dbReference type="ARBA" id="ARBA00006651"/>
    </source>
</evidence>
<feature type="compositionally biased region" description="Gly residues" evidence="4">
    <location>
        <begin position="234"/>
        <end position="248"/>
    </location>
</feature>
<feature type="compositionally biased region" description="Basic and acidic residues" evidence="4">
    <location>
        <begin position="253"/>
        <end position="290"/>
    </location>
</feature>
<feature type="compositionally biased region" description="Low complexity" evidence="4">
    <location>
        <begin position="558"/>
        <end position="570"/>
    </location>
</feature>
<sequence>MAAPDRRGSPIVSRRRYFTFRNSSRTLHQNVTRMFDLRQWTYESARVLDCTNGEGRTENWGPGWLCATIMQSPDSGSSSGSAAQGCMSLDITSDDGPEKVMNMFHRGSIVCNKTVSSVATPPGSDGTGASLLTLVADGSLLQVILVEHSPGAHRAEADDVAESVGNAAVAAAVQSATSMGSSSSVGGAGGGGFNSSEERRRDKDSSKSHDDDRRKRFELSNGTLHRERTSGSSGSSGGGGGSGSGGSSGLSTKQKERSRRLEEECSPRSGGEPKRQKTHHDPRPERDLEPPRSSTTVDGNADEAGAVSFLNSYAASSLSAVSDGALPPSSPVTIETPGFNDLIESEEEDDGTRCSSADGTATVTETGASAEIEQTFTDGGLACMRSLIDSRALMDLAFTSRMTAVKSGSEGAGNTCPGEQRLSNCNLPPNSQEDNNPRFEGVFNSLMRLLDEYKDKSTSSSSAAVPGSSCTGTTQTEGMPHHRGIFDRDTSAAQQKPVCEIRPFIDIARCVEPAAAPTASRSRATTAAARRRGRGSQPRRNSRVAARVAQVDPTDPPAAAAAAAAGPTTRGRSRSRRGRRGPDLTEDGLEIVETGATAGTLAVSEEETAMAAAMLEDMVDLDNVFDDLN</sequence>
<dbReference type="Pfam" id="PF03064">
    <property type="entry name" value="U79_P34"/>
    <property type="match status" value="1"/>
</dbReference>
<feature type="compositionally biased region" description="Low complexity" evidence="4">
    <location>
        <begin position="458"/>
        <end position="469"/>
    </location>
</feature>
<feature type="region of interest" description="Disordered" evidence="4">
    <location>
        <begin position="177"/>
        <end position="303"/>
    </location>
</feature>
<evidence type="ECO:0000256" key="1">
    <source>
        <dbReference type="ARBA" id="ARBA00004147"/>
    </source>
</evidence>
<dbReference type="EMBL" id="PP756678">
    <property type="protein sequence ID" value="XAO37143.1"/>
    <property type="molecule type" value="Genomic_DNA"/>
</dbReference>
<feature type="compositionally biased region" description="Basic and acidic residues" evidence="4">
    <location>
        <begin position="196"/>
        <end position="229"/>
    </location>
</feature>
<accession>A0AAU6W7T3</accession>
<feature type="region of interest" description="Disordered" evidence="4">
    <location>
        <begin position="457"/>
        <end position="484"/>
    </location>
</feature>
<feature type="compositionally biased region" description="Low complexity" evidence="4">
    <location>
        <begin position="514"/>
        <end position="528"/>
    </location>
</feature>
<reference evidence="5" key="1">
    <citation type="submission" date="2024-05" db="EMBL/GenBank/DDBJ databases">
        <title>Fine-tuning the evolutionary stability and environmental longevity of recombinant transmissible vaccines.</title>
        <authorList>
            <person name="Chan B."/>
            <person name="Nuismer S.L."/>
            <person name="Nichols J."/>
            <person name="Davison A.J."/>
            <person name="Alqirbi H."/>
            <person name="Jarvis M.A."/>
            <person name="Redwood A.J."/>
        </authorList>
    </citation>
    <scope>NUCLEOTIDE SEQUENCE</scope>
    <source>
        <strain evidence="5">K181</strain>
    </source>
</reference>
<evidence type="ECO:0000256" key="4">
    <source>
        <dbReference type="SAM" id="MobiDB-lite"/>
    </source>
</evidence>
<gene>
    <name evidence="5" type="primary">M112</name>
</gene>
<organism evidence="5">
    <name type="scientific">Muromegalovirus muridbeta1</name>
    <dbReference type="NCBI Taxonomy" id="3050323"/>
    <lineage>
        <taxon>Viruses</taxon>
        <taxon>Duplodnaviria</taxon>
        <taxon>Heunggongvirae</taxon>
        <taxon>Peploviricota</taxon>
        <taxon>Herviviricetes</taxon>
        <taxon>Herpesvirales</taxon>
        <taxon>Orthoherpesviridae</taxon>
        <taxon>Betaherpesvirinae</taxon>
        <taxon>Muromegalovirus</taxon>
    </lineage>
</organism>
<comment type="subcellular location">
    <subcellularLocation>
        <location evidence="1">Host nucleus</location>
    </subcellularLocation>
</comment>